<dbReference type="Pfam" id="PF13837">
    <property type="entry name" value="Myb_DNA-bind_4"/>
    <property type="match status" value="1"/>
</dbReference>
<keyword evidence="9" id="KW-1185">Reference proteome</keyword>
<dbReference type="PhylomeDB" id="E9HFW0"/>
<dbReference type="GO" id="GO:0005634">
    <property type="term" value="C:nucleus"/>
    <property type="evidence" value="ECO:0007669"/>
    <property type="project" value="UniProtKB-SubCell"/>
</dbReference>
<evidence type="ECO:0000256" key="1">
    <source>
        <dbReference type="ARBA" id="ARBA00004123"/>
    </source>
</evidence>
<name>E9HFW0_DAPPU</name>
<dbReference type="KEGG" id="dpx:DAPPUDRAFT_113721"/>
<dbReference type="InterPro" id="IPR044822">
    <property type="entry name" value="Myb_DNA-bind_4"/>
</dbReference>
<evidence type="ECO:0000256" key="2">
    <source>
        <dbReference type="ARBA" id="ARBA00023015"/>
    </source>
</evidence>
<gene>
    <name evidence="8" type="ORF">DAPPUDRAFT_113721</name>
</gene>
<evidence type="ECO:0000313" key="8">
    <source>
        <dbReference type="EMBL" id="EFX69387.1"/>
    </source>
</evidence>
<dbReference type="GO" id="GO:0003677">
    <property type="term" value="F:DNA binding"/>
    <property type="evidence" value="ECO:0007669"/>
    <property type="project" value="UniProtKB-KW"/>
</dbReference>
<evidence type="ECO:0000259" key="7">
    <source>
        <dbReference type="Pfam" id="PF13837"/>
    </source>
</evidence>
<comment type="subcellular location">
    <subcellularLocation>
        <location evidence="1">Nucleus</location>
    </subcellularLocation>
</comment>
<keyword evidence="3" id="KW-0238">DNA-binding</keyword>
<protein>
    <recommendedName>
        <fullName evidence="7">Myb/SANT-like DNA-binding domain-containing protein</fullName>
    </recommendedName>
</protein>
<feature type="domain" description="Myb/SANT-like DNA-binding" evidence="7">
    <location>
        <begin position="151"/>
        <end position="239"/>
    </location>
</feature>
<keyword evidence="4" id="KW-0804">Transcription</keyword>
<dbReference type="PANTHER" id="PTHR21654:SF84">
    <property type="entry name" value="SI:DKEY-66I24.7"/>
    <property type="match status" value="1"/>
</dbReference>
<dbReference type="HOGENOM" id="CLU_065031_0_0_1"/>
<evidence type="ECO:0000256" key="3">
    <source>
        <dbReference type="ARBA" id="ARBA00023125"/>
    </source>
</evidence>
<sequence>MANLYTQAQNLNYFLFDVEYCGRLFRVPINSKEFETRIKQDATLRLEFVKKVKAKIAENDPKFLSFEIIREGEATKLKLVPSTSGSNRALSPMPKAAQANNHIDKKRSAIPRNNLVPIAIRTEAPVNEEINGQSNSGAAAVAGTAGAGVQRWTFDEVSTLLECYAIYEPRFSKKMERTATLWEKVNKEMEKRGVKTTAERCSVKFAAMKKRFNELNDQNVDSEKGRRVQWPFFSKMNELLGLSDASTLKHVHGVGADSSKMRDDDSNPSTPPPPKKSRARNARITHPESISRLIEIEMDRSSMDQEFLKEIRASNAASLTKTEAIVSASKAFEKVANGMLNKFQNMQGVVSSEMSVIHQSEEVD</sequence>
<organism evidence="8 9">
    <name type="scientific">Daphnia pulex</name>
    <name type="common">Water flea</name>
    <dbReference type="NCBI Taxonomy" id="6669"/>
    <lineage>
        <taxon>Eukaryota</taxon>
        <taxon>Metazoa</taxon>
        <taxon>Ecdysozoa</taxon>
        <taxon>Arthropoda</taxon>
        <taxon>Crustacea</taxon>
        <taxon>Branchiopoda</taxon>
        <taxon>Diplostraca</taxon>
        <taxon>Cladocera</taxon>
        <taxon>Anomopoda</taxon>
        <taxon>Daphniidae</taxon>
        <taxon>Daphnia</taxon>
    </lineage>
</organism>
<accession>E9HFW0</accession>
<dbReference type="OrthoDB" id="6383538at2759"/>
<reference evidence="8 9" key="1">
    <citation type="journal article" date="2011" name="Science">
        <title>The ecoresponsive genome of Daphnia pulex.</title>
        <authorList>
            <person name="Colbourne J.K."/>
            <person name="Pfrender M.E."/>
            <person name="Gilbert D."/>
            <person name="Thomas W.K."/>
            <person name="Tucker A."/>
            <person name="Oakley T.H."/>
            <person name="Tokishita S."/>
            <person name="Aerts A."/>
            <person name="Arnold G.J."/>
            <person name="Basu M.K."/>
            <person name="Bauer D.J."/>
            <person name="Caceres C.E."/>
            <person name="Carmel L."/>
            <person name="Casola C."/>
            <person name="Choi J.H."/>
            <person name="Detter J.C."/>
            <person name="Dong Q."/>
            <person name="Dusheyko S."/>
            <person name="Eads B.D."/>
            <person name="Frohlich T."/>
            <person name="Geiler-Samerotte K.A."/>
            <person name="Gerlach D."/>
            <person name="Hatcher P."/>
            <person name="Jogdeo S."/>
            <person name="Krijgsveld J."/>
            <person name="Kriventseva E.V."/>
            <person name="Kultz D."/>
            <person name="Laforsch C."/>
            <person name="Lindquist E."/>
            <person name="Lopez J."/>
            <person name="Manak J.R."/>
            <person name="Muller J."/>
            <person name="Pangilinan J."/>
            <person name="Patwardhan R.P."/>
            <person name="Pitluck S."/>
            <person name="Pritham E.J."/>
            <person name="Rechtsteiner A."/>
            <person name="Rho M."/>
            <person name="Rogozin I.B."/>
            <person name="Sakarya O."/>
            <person name="Salamov A."/>
            <person name="Schaack S."/>
            <person name="Shapiro H."/>
            <person name="Shiga Y."/>
            <person name="Skalitzky C."/>
            <person name="Smith Z."/>
            <person name="Souvorov A."/>
            <person name="Sung W."/>
            <person name="Tang Z."/>
            <person name="Tsuchiya D."/>
            <person name="Tu H."/>
            <person name="Vos H."/>
            <person name="Wang M."/>
            <person name="Wolf Y.I."/>
            <person name="Yamagata H."/>
            <person name="Yamada T."/>
            <person name="Ye Y."/>
            <person name="Shaw J.R."/>
            <person name="Andrews J."/>
            <person name="Crease T.J."/>
            <person name="Tang H."/>
            <person name="Lucas S.M."/>
            <person name="Robertson H.M."/>
            <person name="Bork P."/>
            <person name="Koonin E.V."/>
            <person name="Zdobnov E.M."/>
            <person name="Grigoriev I.V."/>
            <person name="Lynch M."/>
            <person name="Boore J.L."/>
        </authorList>
    </citation>
    <scope>NUCLEOTIDE SEQUENCE [LARGE SCALE GENOMIC DNA]</scope>
</reference>
<dbReference type="InParanoid" id="E9HFW0"/>
<dbReference type="AlphaFoldDB" id="E9HFW0"/>
<dbReference type="GO" id="GO:0010468">
    <property type="term" value="P:regulation of gene expression"/>
    <property type="evidence" value="ECO:0007669"/>
    <property type="project" value="UniProtKB-ARBA"/>
</dbReference>
<evidence type="ECO:0000256" key="6">
    <source>
        <dbReference type="SAM" id="MobiDB-lite"/>
    </source>
</evidence>
<feature type="region of interest" description="Disordered" evidence="6">
    <location>
        <begin position="255"/>
        <end position="286"/>
    </location>
</feature>
<proteinExistence type="predicted"/>
<keyword evidence="2" id="KW-0805">Transcription regulation</keyword>
<dbReference type="EMBL" id="GL732637">
    <property type="protein sequence ID" value="EFX69387.1"/>
    <property type="molecule type" value="Genomic_DNA"/>
</dbReference>
<dbReference type="Gene3D" id="1.10.10.60">
    <property type="entry name" value="Homeodomain-like"/>
    <property type="match status" value="1"/>
</dbReference>
<evidence type="ECO:0000256" key="5">
    <source>
        <dbReference type="ARBA" id="ARBA00023242"/>
    </source>
</evidence>
<keyword evidence="5" id="KW-0539">Nucleus</keyword>
<evidence type="ECO:0000313" key="9">
    <source>
        <dbReference type="Proteomes" id="UP000000305"/>
    </source>
</evidence>
<dbReference type="Proteomes" id="UP000000305">
    <property type="component" value="Unassembled WGS sequence"/>
</dbReference>
<dbReference type="PANTHER" id="PTHR21654">
    <property type="entry name" value="FI21293P1"/>
    <property type="match status" value="1"/>
</dbReference>
<evidence type="ECO:0000256" key="4">
    <source>
        <dbReference type="ARBA" id="ARBA00023163"/>
    </source>
</evidence>